<dbReference type="CDD" id="cd05403">
    <property type="entry name" value="NT_KNTase_like"/>
    <property type="match status" value="1"/>
</dbReference>
<feature type="domain" description="Polymerase nucleotidyl transferase" evidence="1">
    <location>
        <begin position="37"/>
        <end position="81"/>
    </location>
</feature>
<dbReference type="Proteomes" id="UP000000555">
    <property type="component" value="Chromosome"/>
</dbReference>
<dbReference type="EMBL" id="AE008691">
    <property type="protein sequence ID" value="AAM25306.1"/>
    <property type="molecule type" value="Genomic_DNA"/>
</dbReference>
<sequence length="109" mass="12741">MGEKYFILWYNVFTQCKEAFLMREATELLRYSLEDELKRIVNIIIEKCNPEKIILFGSMASGTAKEWSDIDLVVIMETDLRFVDRALYSAFVGYLPGGRELSPRLLFFI</sequence>
<evidence type="ECO:0000313" key="2">
    <source>
        <dbReference type="EMBL" id="AAM25306.1"/>
    </source>
</evidence>
<dbReference type="SUPFAM" id="SSF81301">
    <property type="entry name" value="Nucleotidyltransferase"/>
    <property type="match status" value="1"/>
</dbReference>
<dbReference type="Pfam" id="PF01909">
    <property type="entry name" value="NTP_transf_2"/>
    <property type="match status" value="1"/>
</dbReference>
<dbReference type="STRING" id="273068.TTE2141"/>
<gene>
    <name evidence="2" type="ordered locus">TTE2141</name>
</gene>
<protein>
    <submittedName>
        <fullName evidence="2">Predicted nucleotidyltransferases</fullName>
    </submittedName>
</protein>
<proteinExistence type="predicted"/>
<dbReference type="GO" id="GO:0016779">
    <property type="term" value="F:nucleotidyltransferase activity"/>
    <property type="evidence" value="ECO:0007669"/>
    <property type="project" value="InterPro"/>
</dbReference>
<evidence type="ECO:0000313" key="3">
    <source>
        <dbReference type="Proteomes" id="UP000000555"/>
    </source>
</evidence>
<dbReference type="Gene3D" id="3.30.460.10">
    <property type="entry name" value="Beta Polymerase, domain 2"/>
    <property type="match status" value="1"/>
</dbReference>
<keyword evidence="3" id="KW-1185">Reference proteome</keyword>
<organism evidence="2 3">
    <name type="scientific">Caldanaerobacter subterraneus subsp. tengcongensis (strain DSM 15242 / JCM 11007 / NBRC 100824 / MB4)</name>
    <name type="common">Thermoanaerobacter tengcongensis</name>
    <dbReference type="NCBI Taxonomy" id="273068"/>
    <lineage>
        <taxon>Bacteria</taxon>
        <taxon>Bacillati</taxon>
        <taxon>Bacillota</taxon>
        <taxon>Clostridia</taxon>
        <taxon>Thermoanaerobacterales</taxon>
        <taxon>Thermoanaerobacteraceae</taxon>
        <taxon>Caldanaerobacter</taxon>
    </lineage>
</organism>
<reference evidence="2 3" key="1">
    <citation type="journal article" date="2002" name="Genome Res.">
        <title>A complete sequence of the T. tengcongensis genome.</title>
        <authorList>
            <person name="Bao Q."/>
            <person name="Tian Y."/>
            <person name="Li W."/>
            <person name="Xu Z."/>
            <person name="Xuan Z."/>
            <person name="Hu S."/>
            <person name="Dong W."/>
            <person name="Yang J."/>
            <person name="Chen Y."/>
            <person name="Xue Y."/>
            <person name="Xu Y."/>
            <person name="Lai X."/>
            <person name="Huang L."/>
            <person name="Dong X."/>
            <person name="Ma Y."/>
            <person name="Ling L."/>
            <person name="Tan H."/>
            <person name="Chen R."/>
            <person name="Wang J."/>
            <person name="Yu J."/>
            <person name="Yang H."/>
        </authorList>
    </citation>
    <scope>NUCLEOTIDE SEQUENCE [LARGE SCALE GENOMIC DNA]</scope>
    <source>
        <strain evidence="3">DSM 15242 / JCM 11007 / NBRC 100824 / MB4</strain>
    </source>
</reference>
<dbReference type="AlphaFoldDB" id="Q8R879"/>
<dbReference type="KEGG" id="tte:TTE2141"/>
<dbReference type="InterPro" id="IPR043519">
    <property type="entry name" value="NT_sf"/>
</dbReference>
<evidence type="ECO:0000259" key="1">
    <source>
        <dbReference type="Pfam" id="PF01909"/>
    </source>
</evidence>
<dbReference type="InterPro" id="IPR002934">
    <property type="entry name" value="Polymerase_NTP_transf_dom"/>
</dbReference>
<dbReference type="HOGENOM" id="CLU_2178986_0_0_9"/>
<dbReference type="eggNOG" id="COG1708">
    <property type="taxonomic scope" value="Bacteria"/>
</dbReference>
<accession>Q8R879</accession>
<name>Q8R879_CALS4</name>